<evidence type="ECO:0000313" key="1">
    <source>
        <dbReference type="EMBL" id="MFB9887514.1"/>
    </source>
</evidence>
<name>A0ABV5ZDZ6_9GAMM</name>
<comment type="caution">
    <text evidence="1">The sequence shown here is derived from an EMBL/GenBank/DDBJ whole genome shotgun (WGS) entry which is preliminary data.</text>
</comment>
<keyword evidence="2" id="KW-1185">Reference proteome</keyword>
<gene>
    <name evidence="1" type="ORF">ACFFLH_13925</name>
</gene>
<accession>A0ABV5ZDZ6</accession>
<sequence length="106" mass="12012">MPAGALARARASWKCLVQRPAQPTLVGRVRSFSLQDIHVELQHNLVPGEQIKLQVFAINHLGRRQELTLDCEYRSSLFLSNNPQVEVVLAFNHLAPQTRLFLESLL</sequence>
<protein>
    <submittedName>
        <fullName evidence="1">Uncharacterized protein</fullName>
    </submittedName>
</protein>
<dbReference type="Proteomes" id="UP001589628">
    <property type="component" value="Unassembled WGS sequence"/>
</dbReference>
<organism evidence="1 2">
    <name type="scientific">Balneatrix alpica</name>
    <dbReference type="NCBI Taxonomy" id="75684"/>
    <lineage>
        <taxon>Bacteria</taxon>
        <taxon>Pseudomonadati</taxon>
        <taxon>Pseudomonadota</taxon>
        <taxon>Gammaproteobacteria</taxon>
        <taxon>Oceanospirillales</taxon>
        <taxon>Balneatrichaceae</taxon>
        <taxon>Balneatrix</taxon>
    </lineage>
</organism>
<proteinExistence type="predicted"/>
<dbReference type="EMBL" id="JBHLZN010000005">
    <property type="protein sequence ID" value="MFB9887514.1"/>
    <property type="molecule type" value="Genomic_DNA"/>
</dbReference>
<dbReference type="RefSeq" id="WP_027312682.1">
    <property type="nucleotide sequence ID" value="NZ_JAUESS010000008.1"/>
</dbReference>
<reference evidence="1 2" key="1">
    <citation type="submission" date="2024-09" db="EMBL/GenBank/DDBJ databases">
        <authorList>
            <person name="Sun Q."/>
            <person name="Mori K."/>
        </authorList>
    </citation>
    <scope>NUCLEOTIDE SEQUENCE [LARGE SCALE GENOMIC DNA]</scope>
    <source>
        <strain evidence="1 2">ATCC 51285</strain>
    </source>
</reference>
<evidence type="ECO:0000313" key="2">
    <source>
        <dbReference type="Proteomes" id="UP001589628"/>
    </source>
</evidence>